<evidence type="ECO:0000313" key="1">
    <source>
        <dbReference type="EMBL" id="KAF0691146.1"/>
    </source>
</evidence>
<reference evidence="2 3" key="1">
    <citation type="submission" date="2019-03" db="EMBL/GenBank/DDBJ databases">
        <authorList>
            <person name="Gaulin E."/>
            <person name="Dumas B."/>
        </authorList>
    </citation>
    <scope>NUCLEOTIDE SEQUENCE [LARGE SCALE GENOMIC DNA]</scope>
    <source>
        <strain evidence="2">CBS 568.67</strain>
    </source>
</reference>
<evidence type="ECO:0000313" key="3">
    <source>
        <dbReference type="Proteomes" id="UP000332933"/>
    </source>
</evidence>
<proteinExistence type="predicted"/>
<name>A0A485L9B8_9STRA</name>
<protein>
    <submittedName>
        <fullName evidence="2">Aste57867_17570 protein</fullName>
    </submittedName>
</protein>
<dbReference type="Proteomes" id="UP000332933">
    <property type="component" value="Unassembled WGS sequence"/>
</dbReference>
<dbReference type="AlphaFoldDB" id="A0A485L9B8"/>
<dbReference type="EMBL" id="CAADRA010006218">
    <property type="protein sequence ID" value="VFT94321.1"/>
    <property type="molecule type" value="Genomic_DNA"/>
</dbReference>
<keyword evidence="3" id="KW-1185">Reference proteome</keyword>
<evidence type="ECO:0000313" key="2">
    <source>
        <dbReference type="EMBL" id="VFT94321.1"/>
    </source>
</evidence>
<dbReference type="OrthoDB" id="10475428at2759"/>
<gene>
    <name evidence="2" type="primary">Aste57867_17570</name>
    <name evidence="1" type="ORF">As57867_017510</name>
    <name evidence="2" type="ORF">ASTE57867_17570</name>
</gene>
<dbReference type="EMBL" id="VJMH01006197">
    <property type="protein sequence ID" value="KAF0691146.1"/>
    <property type="molecule type" value="Genomic_DNA"/>
</dbReference>
<organism evidence="2 3">
    <name type="scientific">Aphanomyces stellatus</name>
    <dbReference type="NCBI Taxonomy" id="120398"/>
    <lineage>
        <taxon>Eukaryota</taxon>
        <taxon>Sar</taxon>
        <taxon>Stramenopiles</taxon>
        <taxon>Oomycota</taxon>
        <taxon>Saprolegniomycetes</taxon>
        <taxon>Saprolegniales</taxon>
        <taxon>Verrucalvaceae</taxon>
        <taxon>Aphanomyces</taxon>
    </lineage>
</organism>
<reference evidence="1" key="2">
    <citation type="submission" date="2019-06" db="EMBL/GenBank/DDBJ databases">
        <title>Genomics analysis of Aphanomyces spp. identifies a new class of oomycete effector associated with host adaptation.</title>
        <authorList>
            <person name="Gaulin E."/>
        </authorList>
    </citation>
    <scope>NUCLEOTIDE SEQUENCE</scope>
    <source>
        <strain evidence="1">CBS 578.67</strain>
    </source>
</reference>
<sequence length="139" mass="15556">MAHLPPFNPRSTGFPPLVCLFTNCNEPALDGLDRCFLHRHRRQCLVGNCTNQVYARNRCVRHGGKKKCQYAGGCRINVFVGDYCARHANQLRRAATIRQSQLDDDDEMVLNGHALTEYIDQVLADDDGAVALVVKAQND</sequence>
<accession>A0A485L9B8</accession>